<sequence length="181" mass="19325">MKKIFIMTAMLMLVILFSGVSFATETTKEDPIPLPVGQSIFTYMAMSEAMLGFTPSDAMPIGIGDVANGGSTLSISLMLGNYAGNVDIFFGVYSPAIDPNEVYVLHSDGSLQPLSAGLAHWNSTHTTGNISQKLFSDIDISSLGAGVYTLYLAITPHSHGAQTLDNSYIYETQFTVPSSPK</sequence>
<evidence type="ECO:0000256" key="1">
    <source>
        <dbReference type="SAM" id="SignalP"/>
    </source>
</evidence>
<dbReference type="AlphaFoldDB" id="A0A0F0CTG1"/>
<protein>
    <submittedName>
        <fullName evidence="2">Secreted protein</fullName>
    </submittedName>
</protein>
<evidence type="ECO:0000313" key="3">
    <source>
        <dbReference type="Proteomes" id="UP000033428"/>
    </source>
</evidence>
<keyword evidence="1" id="KW-0732">Signal</keyword>
<name>A0A0F0CTG1_9BACT</name>
<gene>
    <name evidence="2" type="ORF">OMAG_001421</name>
</gene>
<accession>A0A0F0CTG1</accession>
<proteinExistence type="predicted"/>
<reference evidence="2 3" key="1">
    <citation type="submission" date="2015-02" db="EMBL/GenBank/DDBJ databases">
        <title>Single-cell genomics of uncultivated deep-branching MTB reveals a conserved set of magnetosome genes.</title>
        <authorList>
            <person name="Kolinko S."/>
            <person name="Richter M."/>
            <person name="Glockner F.O."/>
            <person name="Brachmann A."/>
            <person name="Schuler D."/>
        </authorList>
    </citation>
    <scope>NUCLEOTIDE SEQUENCE [LARGE SCALE GENOMIC DNA]</scope>
    <source>
        <strain evidence="2">SKK-01</strain>
    </source>
</reference>
<dbReference type="Proteomes" id="UP000033428">
    <property type="component" value="Unassembled WGS sequence"/>
</dbReference>
<keyword evidence="3" id="KW-1185">Reference proteome</keyword>
<feature type="chain" id="PRO_5002437171" evidence="1">
    <location>
        <begin position="24"/>
        <end position="181"/>
    </location>
</feature>
<evidence type="ECO:0000313" key="2">
    <source>
        <dbReference type="EMBL" id="KJJ84710.1"/>
    </source>
</evidence>
<dbReference type="EMBL" id="JYNY01000281">
    <property type="protein sequence ID" value="KJJ84710.1"/>
    <property type="molecule type" value="Genomic_DNA"/>
</dbReference>
<feature type="signal peptide" evidence="1">
    <location>
        <begin position="1"/>
        <end position="23"/>
    </location>
</feature>
<comment type="caution">
    <text evidence="2">The sequence shown here is derived from an EMBL/GenBank/DDBJ whole genome shotgun (WGS) entry which is preliminary data.</text>
</comment>
<organism evidence="2 3">
    <name type="scientific">Candidatus Omnitrophus magneticus</name>
    <dbReference type="NCBI Taxonomy" id="1609969"/>
    <lineage>
        <taxon>Bacteria</taxon>
        <taxon>Pseudomonadati</taxon>
        <taxon>Candidatus Omnitrophota</taxon>
        <taxon>Candidatus Omnitrophus</taxon>
    </lineage>
</organism>